<sequence length="319" mass="37538">MNNTLVRIYQEDMLPSSGLLHLRIGKNCNQEKNESNINFFQSALDCEFFKERETQKWWLVFFKNSPEQQIFCAEFMELPLLDNIQENQWRETYAQKIRNRQNRKEITRLAFVNAESNQVTDMEISYASLGIRLSRAIKSDDYQHKSSHSEHVDGKGLSFITCLEGQQYQFEYRILLMALAYAYLNVMESLSNKLAYASQIANKNNDIKQLTSLYKRATEFNARFFFLLPVKHKNTSLVETWSNIKASLNIVQINSELIQKIDDIHYILDWQKTQKEQLDRDKKQEQDNQFNRKIAIIGTVIAFFGVLEFLLGLYEFLSS</sequence>
<keyword evidence="1" id="KW-0472">Membrane</keyword>
<organism evidence="2 3">
    <name type="scientific">Phocoenobacter uteri</name>
    <dbReference type="NCBI Taxonomy" id="146806"/>
    <lineage>
        <taxon>Bacteria</taxon>
        <taxon>Pseudomonadati</taxon>
        <taxon>Pseudomonadota</taxon>
        <taxon>Gammaproteobacteria</taxon>
        <taxon>Pasteurellales</taxon>
        <taxon>Pasteurellaceae</taxon>
        <taxon>Phocoenobacter</taxon>
    </lineage>
</organism>
<evidence type="ECO:0000256" key="1">
    <source>
        <dbReference type="SAM" id="Phobius"/>
    </source>
</evidence>
<dbReference type="RefSeq" id="WP_115315414.1">
    <property type="nucleotide sequence ID" value="NZ_LWIF01000001.1"/>
</dbReference>
<accession>A0A379C9Q2</accession>
<name>A0A379C9Q2_9PAST</name>
<dbReference type="EMBL" id="UGTA01000001">
    <property type="protein sequence ID" value="SUB58909.1"/>
    <property type="molecule type" value="Genomic_DNA"/>
</dbReference>
<dbReference type="OrthoDB" id="5688701at2"/>
<keyword evidence="1" id="KW-0812">Transmembrane</keyword>
<reference evidence="2 3" key="1">
    <citation type="submission" date="2018-06" db="EMBL/GenBank/DDBJ databases">
        <authorList>
            <consortium name="Pathogen Informatics"/>
            <person name="Doyle S."/>
        </authorList>
    </citation>
    <scope>NUCLEOTIDE SEQUENCE [LARGE SCALE GENOMIC DNA]</scope>
    <source>
        <strain evidence="2 3">NCTC12872</strain>
    </source>
</reference>
<protein>
    <submittedName>
        <fullName evidence="2">Uncharacterized protein</fullName>
    </submittedName>
</protein>
<gene>
    <name evidence="2" type="ORF">NCTC12872_00878</name>
</gene>
<dbReference type="Proteomes" id="UP000255417">
    <property type="component" value="Unassembled WGS sequence"/>
</dbReference>
<dbReference type="AlphaFoldDB" id="A0A379C9Q2"/>
<evidence type="ECO:0000313" key="2">
    <source>
        <dbReference type="EMBL" id="SUB58909.1"/>
    </source>
</evidence>
<feature type="transmembrane region" description="Helical" evidence="1">
    <location>
        <begin position="294"/>
        <end position="317"/>
    </location>
</feature>
<evidence type="ECO:0000313" key="3">
    <source>
        <dbReference type="Proteomes" id="UP000255417"/>
    </source>
</evidence>
<keyword evidence="1" id="KW-1133">Transmembrane helix</keyword>
<proteinExistence type="predicted"/>
<keyword evidence="3" id="KW-1185">Reference proteome</keyword>